<dbReference type="InterPro" id="IPR059120">
    <property type="entry name" value="Cullin-like_AB"/>
</dbReference>
<evidence type="ECO:0000313" key="15">
    <source>
        <dbReference type="Proteomes" id="UP000531561"/>
    </source>
</evidence>
<dbReference type="GO" id="GO:0005680">
    <property type="term" value="C:anaphase-promoting complex"/>
    <property type="evidence" value="ECO:0007669"/>
    <property type="project" value="TreeGrafter"/>
</dbReference>
<dbReference type="Pfam" id="PF25773">
    <property type="entry name" value="TPR_ANAPC2"/>
    <property type="match status" value="1"/>
</dbReference>
<dbReference type="InterPro" id="IPR016158">
    <property type="entry name" value="Cullin_homology"/>
</dbReference>
<gene>
    <name evidence="14" type="ORF">Bfra_009591</name>
</gene>
<feature type="compositionally biased region" description="Polar residues" evidence="11">
    <location>
        <begin position="621"/>
        <end position="658"/>
    </location>
</feature>
<keyword evidence="3" id="KW-0132">Cell division</keyword>
<reference evidence="14 15" key="1">
    <citation type="journal article" date="2020" name="Phytopathology">
        <title>A high-quality genome resource of Botrytis fragariae, a new and rapidly spreading fungal pathogen causing strawberry gray mold in the U.S.A.</title>
        <authorList>
            <person name="Wu Y."/>
            <person name="Saski C.A."/>
            <person name="Schnabel G."/>
            <person name="Xiao S."/>
            <person name="Hu M."/>
        </authorList>
    </citation>
    <scope>NUCLEOTIDE SEQUENCE [LARGE SCALE GENOMIC DNA]</scope>
    <source>
        <strain evidence="14 15">BVB16</strain>
    </source>
</reference>
<comment type="caution">
    <text evidence="14">The sequence shown here is derived from an EMBL/GenBank/DDBJ whole genome shotgun (WGS) entry which is preliminary data.</text>
</comment>
<dbReference type="InterPro" id="IPR036388">
    <property type="entry name" value="WH-like_DNA-bd_sf"/>
</dbReference>
<dbReference type="Proteomes" id="UP000531561">
    <property type="component" value="Unassembled WGS sequence"/>
</dbReference>
<evidence type="ECO:0000259" key="13">
    <source>
        <dbReference type="PROSITE" id="PS50069"/>
    </source>
</evidence>
<keyword evidence="8 12" id="KW-0472">Membrane</keyword>
<keyword evidence="4 12" id="KW-0812">Transmembrane</keyword>
<evidence type="ECO:0000256" key="6">
    <source>
        <dbReference type="ARBA" id="ARBA00022786"/>
    </source>
</evidence>
<dbReference type="SMART" id="SM00182">
    <property type="entry name" value="CULLIN"/>
    <property type="match status" value="1"/>
</dbReference>
<dbReference type="PANTHER" id="PTHR45957:SF1">
    <property type="entry name" value="ANAPHASE-PROMOTING COMPLEX SUBUNIT 2"/>
    <property type="match status" value="1"/>
</dbReference>
<dbReference type="FunFam" id="3.30.230.130:FF:000013">
    <property type="entry name" value="Anaphase-promoting complex subunit ApcB, putative"/>
    <property type="match status" value="1"/>
</dbReference>
<organism evidence="14 15">
    <name type="scientific">Botrytis fragariae</name>
    <dbReference type="NCBI Taxonomy" id="1964551"/>
    <lineage>
        <taxon>Eukaryota</taxon>
        <taxon>Fungi</taxon>
        <taxon>Dikarya</taxon>
        <taxon>Ascomycota</taxon>
        <taxon>Pezizomycotina</taxon>
        <taxon>Leotiomycetes</taxon>
        <taxon>Helotiales</taxon>
        <taxon>Sclerotiniaceae</taxon>
        <taxon>Botrytis</taxon>
    </lineage>
</organism>
<keyword evidence="9" id="KW-0131">Cell cycle</keyword>
<dbReference type="PROSITE" id="PS50069">
    <property type="entry name" value="CULLIN_2"/>
    <property type="match status" value="1"/>
</dbReference>
<dbReference type="GO" id="GO:0070979">
    <property type="term" value="P:protein K11-linked ubiquitination"/>
    <property type="evidence" value="ECO:0007669"/>
    <property type="project" value="TreeGrafter"/>
</dbReference>
<dbReference type="GO" id="GO:0006511">
    <property type="term" value="P:ubiquitin-dependent protein catabolic process"/>
    <property type="evidence" value="ECO:0007669"/>
    <property type="project" value="InterPro"/>
</dbReference>
<proteinExistence type="inferred from homology"/>
<evidence type="ECO:0000256" key="8">
    <source>
        <dbReference type="ARBA" id="ARBA00023136"/>
    </source>
</evidence>
<evidence type="ECO:0000256" key="4">
    <source>
        <dbReference type="ARBA" id="ARBA00022692"/>
    </source>
</evidence>
<dbReference type="SUPFAM" id="SSF75632">
    <property type="entry name" value="Cullin homology domain"/>
    <property type="match status" value="1"/>
</dbReference>
<dbReference type="Pfam" id="PF12632">
    <property type="entry name" value="Vezatin"/>
    <property type="match status" value="1"/>
</dbReference>
<dbReference type="GO" id="GO:0051301">
    <property type="term" value="P:cell division"/>
    <property type="evidence" value="ECO:0007669"/>
    <property type="project" value="UniProtKB-KW"/>
</dbReference>
<feature type="region of interest" description="Disordered" evidence="11">
    <location>
        <begin position="614"/>
        <end position="667"/>
    </location>
</feature>
<dbReference type="GO" id="GO:0017022">
    <property type="term" value="F:myosin binding"/>
    <property type="evidence" value="ECO:0007669"/>
    <property type="project" value="InterPro"/>
</dbReference>
<feature type="compositionally biased region" description="Basic and acidic residues" evidence="11">
    <location>
        <begin position="21"/>
        <end position="32"/>
    </location>
</feature>
<dbReference type="InterPro" id="IPR057975">
    <property type="entry name" value="TPR_ANAPC2"/>
</dbReference>
<dbReference type="EMBL" id="JABFCT010000013">
    <property type="protein sequence ID" value="KAF5871035.1"/>
    <property type="molecule type" value="Genomic_DNA"/>
</dbReference>
<dbReference type="Gene3D" id="1.10.10.10">
    <property type="entry name" value="Winged helix-like DNA-binding domain superfamily/Winged helix DNA-binding domain"/>
    <property type="match status" value="1"/>
</dbReference>
<evidence type="ECO:0000256" key="2">
    <source>
        <dbReference type="ARBA" id="ARBA00016068"/>
    </source>
</evidence>
<comment type="similarity">
    <text evidence="10">Belongs to the cullin family.</text>
</comment>
<dbReference type="RefSeq" id="XP_037189982.1">
    <property type="nucleotide sequence ID" value="XM_037339932.1"/>
</dbReference>
<dbReference type="InterPro" id="IPR014786">
    <property type="entry name" value="ANAPC2_C"/>
</dbReference>
<dbReference type="SMART" id="SM01013">
    <property type="entry name" value="APC2"/>
    <property type="match status" value="1"/>
</dbReference>
<feature type="region of interest" description="Disordered" evidence="11">
    <location>
        <begin position="18"/>
        <end position="46"/>
    </location>
</feature>
<evidence type="ECO:0000256" key="11">
    <source>
        <dbReference type="SAM" id="MobiDB-lite"/>
    </source>
</evidence>
<dbReference type="GO" id="GO:0012505">
    <property type="term" value="C:endomembrane system"/>
    <property type="evidence" value="ECO:0007669"/>
    <property type="project" value="UniProtKB-SubCell"/>
</dbReference>
<keyword evidence="7 12" id="KW-1133">Transmembrane helix</keyword>
<dbReference type="GO" id="GO:0031625">
    <property type="term" value="F:ubiquitin protein ligase binding"/>
    <property type="evidence" value="ECO:0007669"/>
    <property type="project" value="InterPro"/>
</dbReference>
<protein>
    <recommendedName>
        <fullName evidence="2">Anaphase-promoting complex subunit 2</fullName>
    </recommendedName>
</protein>
<dbReference type="PANTHER" id="PTHR45957">
    <property type="entry name" value="ANAPHASE-PROMOTING COMPLEX SUBUNIT 2"/>
    <property type="match status" value="1"/>
</dbReference>
<comment type="subcellular location">
    <subcellularLocation>
        <location evidence="1">Endomembrane system</location>
    </subcellularLocation>
</comment>
<accession>A0A8H6EGH4</accession>
<keyword evidence="5" id="KW-0498">Mitosis</keyword>
<keyword evidence="15" id="KW-1185">Reference proteome</keyword>
<evidence type="ECO:0000256" key="3">
    <source>
        <dbReference type="ARBA" id="ARBA00022618"/>
    </source>
</evidence>
<evidence type="ECO:0000256" key="5">
    <source>
        <dbReference type="ARBA" id="ARBA00022776"/>
    </source>
</evidence>
<dbReference type="InterPro" id="IPR026859">
    <property type="entry name" value="Myosin-bd"/>
</dbReference>
<feature type="domain" description="Cullin family profile" evidence="13">
    <location>
        <begin position="1157"/>
        <end position="1370"/>
    </location>
</feature>
<evidence type="ECO:0000256" key="1">
    <source>
        <dbReference type="ARBA" id="ARBA00004308"/>
    </source>
</evidence>
<evidence type="ECO:0000313" key="14">
    <source>
        <dbReference type="EMBL" id="KAF5871035.1"/>
    </source>
</evidence>
<dbReference type="GeneID" id="59263624"/>
<dbReference type="GO" id="GO:0007091">
    <property type="term" value="P:metaphase/anaphase transition of mitotic cell cycle"/>
    <property type="evidence" value="ECO:0007669"/>
    <property type="project" value="TreeGrafter"/>
</dbReference>
<name>A0A8H6EGH4_9HELO</name>
<evidence type="ECO:0000256" key="10">
    <source>
        <dbReference type="PROSITE-ProRule" id="PRU00330"/>
    </source>
</evidence>
<feature type="transmembrane region" description="Helical" evidence="12">
    <location>
        <begin position="139"/>
        <end position="160"/>
    </location>
</feature>
<evidence type="ECO:0000256" key="7">
    <source>
        <dbReference type="ARBA" id="ARBA00022989"/>
    </source>
</evidence>
<evidence type="ECO:0000256" key="9">
    <source>
        <dbReference type="ARBA" id="ARBA00023306"/>
    </source>
</evidence>
<feature type="transmembrane region" description="Helical" evidence="12">
    <location>
        <begin position="172"/>
        <end position="192"/>
    </location>
</feature>
<dbReference type="OrthoDB" id="5581181at2759"/>
<dbReference type="InterPro" id="IPR036390">
    <property type="entry name" value="WH_DNA-bd_sf"/>
</dbReference>
<dbReference type="Gene3D" id="3.30.230.130">
    <property type="entry name" value="Cullin, Chain C, Domain 2"/>
    <property type="match status" value="1"/>
</dbReference>
<dbReference type="Pfam" id="PF26557">
    <property type="entry name" value="Cullin_AB"/>
    <property type="match status" value="1"/>
</dbReference>
<keyword evidence="6" id="KW-0833">Ubl conjugation pathway</keyword>
<dbReference type="InterPro" id="IPR036317">
    <property type="entry name" value="Cullin_homology_sf"/>
</dbReference>
<evidence type="ECO:0000256" key="12">
    <source>
        <dbReference type="SAM" id="Phobius"/>
    </source>
</evidence>
<dbReference type="InterPro" id="IPR044554">
    <property type="entry name" value="ANAPC2"/>
</dbReference>
<sequence length="1496" mass="167113">METIIHEDSPLAAYLEGEGGEDTRWASSHDGDADSDLSSPSFAPRGKPTVSLKFRHKLPPPLQLTPPRNTTVAAIHNTCSEAVNSRLGRADNAKFLERFRYVIVASQLLNTHSFLAQTGHGQSRDVTGPTLDAPQIGTFTLSGAAATATLAFSFTWLIHWTRGNGTFIRGKIRVVILSITIAVSAMVLYTYVRKQWLQYLRQQSIIEASQFVHKAQQFDAVAAGALTLVQEVELVSRGYRLSTPLPPVSRLEDRSQTRRCLRLRKILRISFANIIPRYIQACNLLKPFAEEMDLDKYYDVYDISDLDYTEAMLGYTEGEFEDEDSVRVLKIFAARFHTIRKIFLCCLLAFDAHGGKPDFHRWGLAVDELHTLCSATSEAEDKIRRILGEEENFPVPTTPKLPLTPGRERARAQLRKLNTLSSGIRGLQAKLHVLREESDKSLNDTEDVSELGSNLMMQYDSIGIDLKALMQEWEDGKAALAVNIDRNEKRLSSMCGMTSPASSLGGLTAVEEGTAADALRALNGEGRSRSSLELSGSEAEEVFEAIALPHQRSKLTREERIVKMKEDRVKRESMRDRADANTKMLRELEFPIVMATFATKRKRVLDSVFKKPEISEPTPVATPTGSFTTPSQPFGESQGFNNGPKTPASNTRSSQQLRGHNRDSSVAQVRDQIQWDRSWHTVTYRLQLPDVPLDTGSIETLRPLSILSDPSFDDALKDVLDPVNRLPFALHTDDLLVWHTQQVRRHLLHQILPVLRLCNDEEGPQPSVFGSVKILEFAHRMYLHGLSVILKQVELFTPGLSRVVLEKFRRDLHAIITNSLTDQFITSLRTVLENHVSSILGLQGVRGSGIAPIDARTDKVCNEMLNLVESLHKVGLAGEKFEVIFAEIMNQSMTEYVNRGCKGLWSANEINVTPQDGERRNSVLPRTAHHVSPSNCVTDLCGWIGDRYSKLAVLVFKVIDNVEVAWSDMERWKEMSIGRLAALRTDELFDIVVNWPNSNGALHDLRTTITTPQRRLRLTEAFAATLKERLLHPGASTLLILQTYISMIWSFHSLDHSKVLLDRVAYPLQVYLCSREDTVRIIIAGLLSDTEDAQGNPVESSGDRLIELAHLLNNDSEQSGQKIDDEELDWHDMEWVPDPVDAGPGYKRSKNADIIGTLIGVFGSQDVFIREFQNIISETLLKNDGAFEKEIKVLELLKSRFGEAPLQSCEVMLKDILDSVRLDQAIHKAQNLSIAEKKAMPLPSTHPTLHTKILSRLFWPPLQESTFTLPPQITNLQSDYSTAFSSLKPSRKLTWLPALGHTTVELELADRTVVAECTTWQATVISCFHSKTTHLNPDEEEVPAQKSIEELTSELDMDPALIASALKFWVAKLVLQESPPKSQVYSVLETLNASDRARSDALASAPVGADNADEEGEGGKEEKGIAGENAKVYWQFVQSMLTNSSSQMGAPQIAMMLNMLIAEGFPYSNEELLEWLGGKVEEGVLECVGGRYRLKK</sequence>
<feature type="region of interest" description="Disordered" evidence="11">
    <location>
        <begin position="1402"/>
        <end position="1423"/>
    </location>
</feature>
<dbReference type="SUPFAM" id="SSF46785">
    <property type="entry name" value="Winged helix' DNA-binding domain"/>
    <property type="match status" value="1"/>
</dbReference>
<dbReference type="Pfam" id="PF08672">
    <property type="entry name" value="ANAPC2"/>
    <property type="match status" value="1"/>
</dbReference>